<dbReference type="PATRIC" id="fig|224013.5.peg.5761"/>
<dbReference type="EMBL" id="CP012036">
    <property type="protein sequence ID" value="ALF55196.1"/>
    <property type="molecule type" value="Genomic_DNA"/>
</dbReference>
<accession>A0A0M4SZZ8</accession>
<organism evidence="2 3">
    <name type="scientific">Nostoc piscinale CENA21</name>
    <dbReference type="NCBI Taxonomy" id="224013"/>
    <lineage>
        <taxon>Bacteria</taxon>
        <taxon>Bacillati</taxon>
        <taxon>Cyanobacteriota</taxon>
        <taxon>Cyanophyceae</taxon>
        <taxon>Nostocales</taxon>
        <taxon>Nostocaceae</taxon>
        <taxon>Nostoc</taxon>
    </lineage>
</organism>
<dbReference type="OrthoDB" id="514474at2"/>
<reference evidence="3" key="1">
    <citation type="submission" date="2015-07" db="EMBL/GenBank/DDBJ databases">
        <title>Genome Of Nitrogen-Fixing Cyanobacterium Nostoc piscinale CENA21 From Solimoes/Amazon River Floodplain Sediments And Comparative Genomics To Uncover Biosynthetic Natural Products Potential.</title>
        <authorList>
            <person name="Leao T.F."/>
            <person name="Leao P.N."/>
            <person name="Guimaraes P.I."/>
            <person name="de Melo A.G.C."/>
            <person name="Ramos R.T.J."/>
            <person name="Silva A."/>
            <person name="Fiore M.F."/>
            <person name="Schneider M.P.C."/>
        </authorList>
    </citation>
    <scope>NUCLEOTIDE SEQUENCE [LARGE SCALE GENOMIC DNA]</scope>
    <source>
        <strain evidence="3">CENA21</strain>
    </source>
</reference>
<sequence>MKISTITTSFFTVAAVILSAGISSAQANGEKISHNANVANITTHGQVITTSVNSYMSPSNVTNSHVMQPLNLVYLAYQGNLESQGIPSGKTLIFQHQHGNVKAEDVVKAAVNAKKIPNQFLYNPSYLSEVDVQLASLQKTFAH</sequence>
<protein>
    <submittedName>
        <fullName evidence="2">Uncharacterized protein</fullName>
    </submittedName>
</protein>
<dbReference type="AlphaFoldDB" id="A0A0M4SZZ8"/>
<dbReference type="KEGG" id="npz:ACX27_23995"/>
<evidence type="ECO:0000256" key="1">
    <source>
        <dbReference type="SAM" id="SignalP"/>
    </source>
</evidence>
<reference evidence="2 3" key="2">
    <citation type="journal article" date="2016" name="Genome Announc.">
        <title>Draft Genome Sequence of the N2-Fixing Cyanobacterium Nostoc piscinale CENA21, Isolated from the Brazilian Amazon Floodplain.</title>
        <authorList>
            <person name="Leao T."/>
            <person name="Guimaraes P.I."/>
            <person name="de Melo A.G."/>
            <person name="Ramos R.T."/>
            <person name="Leao P.N."/>
            <person name="Silva A."/>
            <person name="Fiore M.F."/>
            <person name="Schneider M.P."/>
        </authorList>
    </citation>
    <scope>NUCLEOTIDE SEQUENCE [LARGE SCALE GENOMIC DNA]</scope>
    <source>
        <strain evidence="2 3">CENA21</strain>
    </source>
</reference>
<evidence type="ECO:0000313" key="2">
    <source>
        <dbReference type="EMBL" id="ALF55196.1"/>
    </source>
</evidence>
<gene>
    <name evidence="2" type="ORF">ACX27_23995</name>
</gene>
<feature type="signal peptide" evidence="1">
    <location>
        <begin position="1"/>
        <end position="27"/>
    </location>
</feature>
<dbReference type="RefSeq" id="WP_062296141.1">
    <property type="nucleotide sequence ID" value="NZ_CP012036.1"/>
</dbReference>
<name>A0A0M4SZZ8_9NOSO</name>
<dbReference type="Proteomes" id="UP000062645">
    <property type="component" value="Chromosome"/>
</dbReference>
<evidence type="ECO:0000313" key="3">
    <source>
        <dbReference type="Proteomes" id="UP000062645"/>
    </source>
</evidence>
<keyword evidence="1" id="KW-0732">Signal</keyword>
<keyword evidence="3" id="KW-1185">Reference proteome</keyword>
<feature type="chain" id="PRO_5005801894" evidence="1">
    <location>
        <begin position="28"/>
        <end position="143"/>
    </location>
</feature>
<proteinExistence type="predicted"/>